<name>A0A410JZF5_9BACT</name>
<sequence length="174" mass="18999">MPDKKSCVQVYTGNGKGKTTAAIGISIRCAGAGFSVYFGQFLKDGNYSESESLKLFGDSIKHETFGHGGFIRGEPSDEDRRTARNGFEKIREAALSGRYRLVVADEINVAVSKGLVSADEVLELMRTLPESVELVLTGRYASEEIIAAADLVTEMCEIKHYYSHGIPARKGIEK</sequence>
<dbReference type="Pfam" id="PF02572">
    <property type="entry name" value="CobA_CobO_BtuR"/>
    <property type="match status" value="1"/>
</dbReference>
<dbReference type="InterPro" id="IPR027417">
    <property type="entry name" value="P-loop_NTPase"/>
</dbReference>
<dbReference type="AlphaFoldDB" id="A0A410JZF5"/>
<comment type="pathway">
    <text evidence="1">Cofactor biosynthesis; adenosylcobalamin biosynthesis; adenosylcobalamin from cob(II)yrinate a,c-diamide: step 2/7.</text>
</comment>
<evidence type="ECO:0000313" key="11">
    <source>
        <dbReference type="Proteomes" id="UP000287502"/>
    </source>
</evidence>
<evidence type="ECO:0000256" key="4">
    <source>
        <dbReference type="ARBA" id="ARBA00024929"/>
    </source>
</evidence>
<dbReference type="PIRSF" id="PIRSF015617">
    <property type="entry name" value="Adensltrnsf_CobA"/>
    <property type="match status" value="1"/>
</dbReference>
<keyword evidence="10" id="KW-0808">Transferase</keyword>
<evidence type="ECO:0000256" key="2">
    <source>
        <dbReference type="ARBA" id="ARBA00007487"/>
    </source>
</evidence>
<dbReference type="CDD" id="cd00561">
    <property type="entry name" value="CobA_ACA"/>
    <property type="match status" value="1"/>
</dbReference>
<dbReference type="OrthoDB" id="9810309at2"/>
<proteinExistence type="inferred from homology"/>
<dbReference type="GO" id="GO:0008817">
    <property type="term" value="F:corrinoid adenosyltransferase activity"/>
    <property type="evidence" value="ECO:0007669"/>
    <property type="project" value="UniProtKB-EC"/>
</dbReference>
<dbReference type="KEGG" id="gtl:EP073_08465"/>
<evidence type="ECO:0000256" key="1">
    <source>
        <dbReference type="ARBA" id="ARBA00005121"/>
    </source>
</evidence>
<gene>
    <name evidence="10" type="ORF">EP073_08465</name>
</gene>
<dbReference type="PANTHER" id="PTHR46638:SF1">
    <property type="entry name" value="CORRINOID ADENOSYLTRANSFERASE"/>
    <property type="match status" value="1"/>
</dbReference>
<evidence type="ECO:0000313" key="10">
    <source>
        <dbReference type="EMBL" id="QAR33431.1"/>
    </source>
</evidence>
<dbReference type="SUPFAM" id="SSF52540">
    <property type="entry name" value="P-loop containing nucleoside triphosphate hydrolases"/>
    <property type="match status" value="1"/>
</dbReference>
<dbReference type="GO" id="GO:0009236">
    <property type="term" value="P:cobalamin biosynthetic process"/>
    <property type="evidence" value="ECO:0007669"/>
    <property type="project" value="InterPro"/>
</dbReference>
<evidence type="ECO:0000256" key="5">
    <source>
        <dbReference type="ARBA" id="ARBA00031529"/>
    </source>
</evidence>
<comment type="similarity">
    <text evidence="2">Belongs to the Cob(I)alamin adenosyltransferase family.</text>
</comment>
<evidence type="ECO:0000256" key="9">
    <source>
        <dbReference type="ARBA" id="ARBA00048692"/>
    </source>
</evidence>
<dbReference type="PANTHER" id="PTHR46638">
    <property type="entry name" value="CORRINOID ADENOSYLTRANSFERASE"/>
    <property type="match status" value="1"/>
</dbReference>
<dbReference type="Proteomes" id="UP000287502">
    <property type="component" value="Chromosome"/>
</dbReference>
<protein>
    <recommendedName>
        <fullName evidence="3">corrinoid adenosyltransferase</fullName>
        <ecNumber evidence="3">2.5.1.17</ecNumber>
    </recommendedName>
    <alternativeName>
        <fullName evidence="5">Cob(II)alamin adenosyltransferase</fullName>
    </alternativeName>
    <alternativeName>
        <fullName evidence="7">Cob(II)yrinic acid a,c-diamide adenosyltransferase</fullName>
    </alternativeName>
    <alternativeName>
        <fullName evidence="6">Cobinamide/cobalamin adenosyltransferase</fullName>
    </alternativeName>
</protein>
<comment type="catalytic activity">
    <reaction evidence="8">
        <text>2 cob(II)yrinate a,c diamide + reduced [electron-transfer flavoprotein] + 2 ATP = 2 adenosylcob(III)yrinate a,c-diamide + 2 triphosphate + oxidized [electron-transfer flavoprotein] + 3 H(+)</text>
        <dbReference type="Rhea" id="RHEA:11528"/>
        <dbReference type="Rhea" id="RHEA-COMP:10685"/>
        <dbReference type="Rhea" id="RHEA-COMP:10686"/>
        <dbReference type="ChEBI" id="CHEBI:15378"/>
        <dbReference type="ChEBI" id="CHEBI:18036"/>
        <dbReference type="ChEBI" id="CHEBI:30616"/>
        <dbReference type="ChEBI" id="CHEBI:57692"/>
        <dbReference type="ChEBI" id="CHEBI:58307"/>
        <dbReference type="ChEBI" id="CHEBI:58503"/>
        <dbReference type="ChEBI" id="CHEBI:58537"/>
        <dbReference type="EC" id="2.5.1.17"/>
    </reaction>
</comment>
<evidence type="ECO:0000256" key="8">
    <source>
        <dbReference type="ARBA" id="ARBA00048555"/>
    </source>
</evidence>
<dbReference type="EC" id="2.5.1.17" evidence="3"/>
<evidence type="ECO:0000256" key="6">
    <source>
        <dbReference type="ARBA" id="ARBA00033334"/>
    </source>
</evidence>
<reference evidence="10 11" key="1">
    <citation type="submission" date="2019-01" db="EMBL/GenBank/DDBJ databases">
        <title>Geovibrio thiophilus DSM 11263, complete genome.</title>
        <authorList>
            <person name="Spring S."/>
            <person name="Bunk B."/>
            <person name="Sproer C."/>
        </authorList>
    </citation>
    <scope>NUCLEOTIDE SEQUENCE [LARGE SCALE GENOMIC DNA]</scope>
    <source>
        <strain evidence="10 11">DSM 11263</strain>
    </source>
</reference>
<evidence type="ECO:0000256" key="7">
    <source>
        <dbReference type="ARBA" id="ARBA00033354"/>
    </source>
</evidence>
<evidence type="ECO:0000256" key="3">
    <source>
        <dbReference type="ARBA" id="ARBA00012454"/>
    </source>
</evidence>
<dbReference type="InterPro" id="IPR003724">
    <property type="entry name" value="CblAdoTrfase_CobA"/>
</dbReference>
<dbReference type="RefSeq" id="WP_128466717.1">
    <property type="nucleotide sequence ID" value="NZ_CP035108.1"/>
</dbReference>
<dbReference type="Gene3D" id="3.40.50.300">
    <property type="entry name" value="P-loop containing nucleotide triphosphate hydrolases"/>
    <property type="match status" value="1"/>
</dbReference>
<dbReference type="EMBL" id="CP035108">
    <property type="protein sequence ID" value="QAR33431.1"/>
    <property type="molecule type" value="Genomic_DNA"/>
</dbReference>
<organism evidence="10 11">
    <name type="scientific">Geovibrio thiophilus</name>
    <dbReference type="NCBI Taxonomy" id="139438"/>
    <lineage>
        <taxon>Bacteria</taxon>
        <taxon>Pseudomonadati</taxon>
        <taxon>Deferribacterota</taxon>
        <taxon>Deferribacteres</taxon>
        <taxon>Deferribacterales</taxon>
        <taxon>Geovibrionaceae</taxon>
        <taxon>Geovibrio</taxon>
    </lineage>
</organism>
<accession>A0A410JZF5</accession>
<keyword evidence="11" id="KW-1185">Reference proteome</keyword>
<comment type="catalytic activity">
    <reaction evidence="9">
        <text>2 cob(II)alamin + reduced [electron-transfer flavoprotein] + 2 ATP = 2 adenosylcob(III)alamin + 2 triphosphate + oxidized [electron-transfer flavoprotein] + 3 H(+)</text>
        <dbReference type="Rhea" id="RHEA:28671"/>
        <dbReference type="Rhea" id="RHEA-COMP:10685"/>
        <dbReference type="Rhea" id="RHEA-COMP:10686"/>
        <dbReference type="ChEBI" id="CHEBI:15378"/>
        <dbReference type="ChEBI" id="CHEBI:16304"/>
        <dbReference type="ChEBI" id="CHEBI:18036"/>
        <dbReference type="ChEBI" id="CHEBI:18408"/>
        <dbReference type="ChEBI" id="CHEBI:30616"/>
        <dbReference type="ChEBI" id="CHEBI:57692"/>
        <dbReference type="ChEBI" id="CHEBI:58307"/>
        <dbReference type="EC" id="2.5.1.17"/>
    </reaction>
</comment>
<comment type="function">
    <text evidence="4">Required for both de novo synthesis of the corrin ring for the assimilation of exogenous corrinoids. Participates in the adenosylation of a variety of incomplete and complete corrinoids.</text>
</comment>
<dbReference type="GO" id="GO:0005524">
    <property type="term" value="F:ATP binding"/>
    <property type="evidence" value="ECO:0007669"/>
    <property type="project" value="InterPro"/>
</dbReference>